<dbReference type="Pfam" id="PF07963">
    <property type="entry name" value="N_methyl"/>
    <property type="match status" value="1"/>
</dbReference>
<dbReference type="PROSITE" id="PS00409">
    <property type="entry name" value="PROKAR_NTER_METHYL"/>
    <property type="match status" value="1"/>
</dbReference>
<dbReference type="Gene3D" id="3.30.700.10">
    <property type="entry name" value="Glycoprotein, Type 4 Pilin"/>
    <property type="match status" value="1"/>
</dbReference>
<proteinExistence type="predicted"/>
<dbReference type="PRINTS" id="PR00813">
    <property type="entry name" value="BCTERIALGSPG"/>
</dbReference>
<dbReference type="GO" id="GO:0043683">
    <property type="term" value="P:type IV pilus assembly"/>
    <property type="evidence" value="ECO:0007669"/>
    <property type="project" value="InterPro"/>
</dbReference>
<organism evidence="3 4">
    <name type="scientific">Ramlibacter tataouinensis (strain ATCC BAA-407 / DSM 14655 / LMG 21543 / TTB310)</name>
    <dbReference type="NCBI Taxonomy" id="365046"/>
    <lineage>
        <taxon>Bacteria</taxon>
        <taxon>Pseudomonadati</taxon>
        <taxon>Pseudomonadota</taxon>
        <taxon>Betaproteobacteria</taxon>
        <taxon>Burkholderiales</taxon>
        <taxon>Comamonadaceae</taxon>
        <taxon>Ramlibacter</taxon>
    </lineage>
</organism>
<dbReference type="GO" id="GO:0015627">
    <property type="term" value="C:type II protein secretion system complex"/>
    <property type="evidence" value="ECO:0007669"/>
    <property type="project" value="InterPro"/>
</dbReference>
<reference evidence="4" key="1">
    <citation type="submission" date="2006-01" db="EMBL/GenBank/DDBJ databases">
        <title>Genome of the cyst-dividing bacterium Ramlibacter tataouinensis.</title>
        <authorList>
            <person name="Barakat M."/>
            <person name="Ortet P."/>
            <person name="De Luca G."/>
            <person name="Jourlin-Castelli C."/>
            <person name="Ansaldi M."/>
            <person name="Py B."/>
            <person name="Fichant G."/>
            <person name="Coutinho P."/>
            <person name="Voulhoux R."/>
            <person name="Bastien O."/>
            <person name="Roy S."/>
            <person name="Marechal E."/>
            <person name="Henrissat B."/>
            <person name="Quentin Y."/>
            <person name="Noirot P."/>
            <person name="Filloux A."/>
            <person name="Mejean V."/>
            <person name="DuBow M."/>
            <person name="Barras F."/>
            <person name="Heulin T."/>
        </authorList>
    </citation>
    <scope>NUCLEOTIDE SEQUENCE [LARGE SCALE GENOMIC DNA]</scope>
    <source>
        <strain evidence="4">ATCC BAA-407 / DSM 14655 / LMG 21543 / TTB310</strain>
    </source>
</reference>
<dbReference type="KEGG" id="rta:Rta_12290"/>
<dbReference type="eggNOG" id="COG4968">
    <property type="taxonomic scope" value="Bacteria"/>
</dbReference>
<evidence type="ECO:0000256" key="2">
    <source>
        <dbReference type="SAM" id="Phobius"/>
    </source>
</evidence>
<dbReference type="InterPro" id="IPR000983">
    <property type="entry name" value="Bac_GSPG_pilin"/>
</dbReference>
<protein>
    <submittedName>
        <fullName evidence="3">Candidate type 4 fimbrial pilin protein</fullName>
    </submittedName>
</protein>
<keyword evidence="4" id="KW-1185">Reference proteome</keyword>
<feature type="transmembrane region" description="Helical" evidence="2">
    <location>
        <begin position="12"/>
        <end position="33"/>
    </location>
</feature>
<keyword evidence="2" id="KW-0472">Membrane</keyword>
<evidence type="ECO:0000313" key="4">
    <source>
        <dbReference type="Proteomes" id="UP000008385"/>
    </source>
</evidence>
<dbReference type="STRING" id="365046.Rta_12290"/>
<dbReference type="AlphaFoldDB" id="F5Y1R3"/>
<dbReference type="InterPro" id="IPR012902">
    <property type="entry name" value="N_methyl_site"/>
</dbReference>
<name>F5Y1R3_RAMTT</name>
<reference evidence="3 4" key="2">
    <citation type="journal article" date="2011" name="PLoS ONE">
        <title>The Cyst-Dividing Bacterium Ramlibacter tataouinensis TTB310 Genome Reveals a Well-Stocked Toolbox for Adaptation to a Desert Environment.</title>
        <authorList>
            <person name="De Luca G."/>
            <person name="Barakat M."/>
            <person name="Ortet P."/>
            <person name="Fochesato S."/>
            <person name="Jourlin-Castelli C."/>
            <person name="Ansaldi M."/>
            <person name="Py B."/>
            <person name="Fichant G."/>
            <person name="Coutinho P.M."/>
            <person name="Voulhoux R."/>
            <person name="Bastien O."/>
            <person name="Marechal E."/>
            <person name="Henrissat B."/>
            <person name="Quentin Y."/>
            <person name="Noirot P."/>
            <person name="Filloux A."/>
            <person name="Mejean V."/>
            <person name="Dubow M.S."/>
            <person name="Barras F."/>
            <person name="Barbe V."/>
            <person name="Weissenbach J."/>
            <person name="Mihalcescu I."/>
            <person name="Vermeglio A."/>
            <person name="Achouak W."/>
            <person name="Heulin T."/>
        </authorList>
    </citation>
    <scope>NUCLEOTIDE SEQUENCE [LARGE SCALE GENOMIC DNA]</scope>
    <source>
        <strain evidence="4">ATCC BAA-407 / DSM 14655 / LMG 21543 / TTB310</strain>
    </source>
</reference>
<keyword evidence="2" id="KW-1133">Transmembrane helix</keyword>
<dbReference type="NCBIfam" id="TIGR02532">
    <property type="entry name" value="IV_pilin_GFxxxE"/>
    <property type="match status" value="1"/>
</dbReference>
<evidence type="ECO:0000313" key="3">
    <source>
        <dbReference type="EMBL" id="AEG92314.1"/>
    </source>
</evidence>
<dbReference type="GO" id="GO:0015628">
    <property type="term" value="P:protein secretion by the type II secretion system"/>
    <property type="evidence" value="ECO:0007669"/>
    <property type="project" value="InterPro"/>
</dbReference>
<dbReference type="InterPro" id="IPR031982">
    <property type="entry name" value="PilE-like"/>
</dbReference>
<dbReference type="Proteomes" id="UP000008385">
    <property type="component" value="Chromosome"/>
</dbReference>
<dbReference type="SUPFAM" id="SSF54523">
    <property type="entry name" value="Pili subunits"/>
    <property type="match status" value="1"/>
</dbReference>
<dbReference type="OrthoDB" id="8592370at2"/>
<sequence>MRKEHPLRGQRGFTLIELMIVVAVVSLLAMVAYPSYVDHVRRGKIAAALGEMSAVRVRMEQFYQDNRHYGSTASSCAPGMPSAPGFAFSCAWGAGGTSQSFLVTATGQADMAGYVYTVNETDQQRTVEFAGATVNAACWLKKKGASC</sequence>
<dbReference type="EMBL" id="CP000245">
    <property type="protein sequence ID" value="AEG92314.1"/>
    <property type="molecule type" value="Genomic_DNA"/>
</dbReference>
<keyword evidence="2" id="KW-0812">Transmembrane</keyword>
<dbReference type="Pfam" id="PF16732">
    <property type="entry name" value="ComP_DUS"/>
    <property type="match status" value="1"/>
</dbReference>
<dbReference type="HOGENOM" id="CLU_091705_6_3_4"/>
<dbReference type="InterPro" id="IPR045584">
    <property type="entry name" value="Pilin-like"/>
</dbReference>
<accession>F5Y1R3</accession>
<evidence type="ECO:0000256" key="1">
    <source>
        <dbReference type="ARBA" id="ARBA00022481"/>
    </source>
</evidence>
<gene>
    <name evidence="3" type="primary">pilA</name>
    <name evidence="3" type="ordered locus">Rta_12290</name>
</gene>
<keyword evidence="1" id="KW-0488">Methylation</keyword>